<name>A0A5B0PGW4_PUCGR</name>
<evidence type="ECO:0000313" key="2">
    <source>
        <dbReference type="Proteomes" id="UP000325313"/>
    </source>
</evidence>
<dbReference type="EMBL" id="VDEP01000339">
    <property type="protein sequence ID" value="KAA1100867.1"/>
    <property type="molecule type" value="Genomic_DNA"/>
</dbReference>
<accession>A0A5B0PGW4</accession>
<reference evidence="1 2" key="1">
    <citation type="submission" date="2019-05" db="EMBL/GenBank/DDBJ databases">
        <title>Emergence of the Ug99 lineage of the wheat stem rust pathogen through somatic hybridization.</title>
        <authorList>
            <person name="Li F."/>
            <person name="Upadhyaya N.M."/>
            <person name="Sperschneider J."/>
            <person name="Matny O."/>
            <person name="Nguyen-Phuc H."/>
            <person name="Mago R."/>
            <person name="Raley C."/>
            <person name="Miller M.E."/>
            <person name="Silverstein K.A.T."/>
            <person name="Henningsen E."/>
            <person name="Hirsch C.D."/>
            <person name="Visser B."/>
            <person name="Pretorius Z.A."/>
            <person name="Steffenson B.J."/>
            <person name="Schwessinger B."/>
            <person name="Dodds P.N."/>
            <person name="Figueroa M."/>
        </authorList>
    </citation>
    <scope>NUCLEOTIDE SEQUENCE [LARGE SCALE GENOMIC DNA]</scope>
    <source>
        <strain evidence="1 2">Ug99</strain>
    </source>
</reference>
<organism evidence="1 2">
    <name type="scientific">Puccinia graminis f. sp. tritici</name>
    <dbReference type="NCBI Taxonomy" id="56615"/>
    <lineage>
        <taxon>Eukaryota</taxon>
        <taxon>Fungi</taxon>
        <taxon>Dikarya</taxon>
        <taxon>Basidiomycota</taxon>
        <taxon>Pucciniomycotina</taxon>
        <taxon>Pucciniomycetes</taxon>
        <taxon>Pucciniales</taxon>
        <taxon>Pucciniaceae</taxon>
        <taxon>Puccinia</taxon>
    </lineage>
</organism>
<sequence>MRAMEVSDIELHLIGRAQEFSPILEAESELNEGAQIRESWEQLVLNLHEVTHYSQLLNANGIWETNLLLNEYKAFSRPTTGLTINNFVTKFNFVLQQFLSISNKLSEKIHLTVLTLNAVQANILKAQKRLSIETTQRGLFQRCINILLGDGWLMRRKSELASCEQAYSIAELIAPLVYNVKLKNDRYNSNLVTVLIPGEPILCKYKIKGEYWPASITNFVGFGRPRCKRLSNSSPPYETYEKYYCVRFCDNKYLEVPRSFFLTSADSEFYTVPIGQIQTIEITYEQFYPKLINVLPELDDVLAGNALDGGVKQQHDEFLKGPLQRHKIMTGELVYGSYSDDLLHSMAAFLKNRYINDAQAVDSRFKELSDDQKTTYISDILIPEALILINTKEILEEFESPVEDARELALNALKEVDIVTIVGCLRNNRHITV</sequence>
<proteinExistence type="predicted"/>
<protein>
    <submittedName>
        <fullName evidence="1">Uncharacterized protein</fullName>
    </submittedName>
</protein>
<evidence type="ECO:0000313" key="1">
    <source>
        <dbReference type="EMBL" id="KAA1100867.1"/>
    </source>
</evidence>
<comment type="caution">
    <text evidence="1">The sequence shown here is derived from an EMBL/GenBank/DDBJ whole genome shotgun (WGS) entry which is preliminary data.</text>
</comment>
<dbReference type="Proteomes" id="UP000325313">
    <property type="component" value="Unassembled WGS sequence"/>
</dbReference>
<gene>
    <name evidence="1" type="ORF">PGTUg99_031413</name>
</gene>
<dbReference type="AlphaFoldDB" id="A0A5B0PGW4"/>